<dbReference type="PANTHER" id="PTHR17039">
    <property type="entry name" value="U3 SMALL NUCLEOLAR RIBONUCLEOPROTEIN PROTEIN MPP10"/>
    <property type="match status" value="1"/>
</dbReference>
<name>A0ABR3F8P2_9AGAR</name>
<dbReference type="PIRSF" id="PIRSF017300">
    <property type="entry name" value="snoRNP_Mpp10"/>
    <property type="match status" value="1"/>
</dbReference>
<keyword evidence="9" id="KW-1185">Reference proteome</keyword>
<feature type="compositionally biased region" description="Acidic residues" evidence="7">
    <location>
        <begin position="239"/>
        <end position="249"/>
    </location>
</feature>
<feature type="compositionally biased region" description="Basic residues" evidence="7">
    <location>
        <begin position="723"/>
        <end position="732"/>
    </location>
</feature>
<dbReference type="Proteomes" id="UP001465976">
    <property type="component" value="Unassembled WGS sequence"/>
</dbReference>
<evidence type="ECO:0000256" key="7">
    <source>
        <dbReference type="SAM" id="MobiDB-lite"/>
    </source>
</evidence>
<dbReference type="InterPro" id="IPR012173">
    <property type="entry name" value="Mpp10"/>
</dbReference>
<keyword evidence="3" id="KW-0698">rRNA processing</keyword>
<evidence type="ECO:0000256" key="2">
    <source>
        <dbReference type="ARBA" id="ARBA00022517"/>
    </source>
</evidence>
<evidence type="ECO:0000256" key="3">
    <source>
        <dbReference type="ARBA" id="ARBA00022552"/>
    </source>
</evidence>
<evidence type="ECO:0000313" key="8">
    <source>
        <dbReference type="EMBL" id="KAL0571527.1"/>
    </source>
</evidence>
<feature type="compositionally biased region" description="Basic and acidic residues" evidence="7">
    <location>
        <begin position="494"/>
        <end position="508"/>
    </location>
</feature>
<feature type="compositionally biased region" description="Basic and acidic residues" evidence="7">
    <location>
        <begin position="474"/>
        <end position="487"/>
    </location>
</feature>
<feature type="compositionally biased region" description="Polar residues" evidence="7">
    <location>
        <begin position="67"/>
        <end position="79"/>
    </location>
</feature>
<feature type="compositionally biased region" description="Basic and acidic residues" evidence="7">
    <location>
        <begin position="293"/>
        <end position="307"/>
    </location>
</feature>
<evidence type="ECO:0000256" key="6">
    <source>
        <dbReference type="ARBA" id="ARBA00029455"/>
    </source>
</evidence>
<dbReference type="Pfam" id="PF04006">
    <property type="entry name" value="Mpp10"/>
    <property type="match status" value="1"/>
</dbReference>
<dbReference type="PANTHER" id="PTHR17039:SF0">
    <property type="entry name" value="U3 SMALL NUCLEOLAR RIBONUCLEOPROTEIN PROTEIN MPP10"/>
    <property type="match status" value="1"/>
</dbReference>
<feature type="region of interest" description="Disordered" evidence="7">
    <location>
        <begin position="293"/>
        <end position="321"/>
    </location>
</feature>
<feature type="compositionally biased region" description="Acidic residues" evidence="7">
    <location>
        <begin position="450"/>
        <end position="473"/>
    </location>
</feature>
<dbReference type="EMBL" id="JBAHYK010000756">
    <property type="protein sequence ID" value="KAL0571527.1"/>
    <property type="molecule type" value="Genomic_DNA"/>
</dbReference>
<feature type="region of interest" description="Disordered" evidence="7">
    <location>
        <begin position="64"/>
        <end position="96"/>
    </location>
</feature>
<sequence>MTEAQATQEASIPQLSTLAQLIDAKPECLGTGDNELKNAALAATKFIFDLSVQSEGNAKEHLEPLLNSFQPSQAPQTRSQTRKRKRSPSPAPQITFETTPLSSLFVDGMAEDQVWSQLELKMKNMCNILDFTFEAEQPDSGDEGLKMGGPDEDDDEEDDELDEETEARLVDALQRMQNGEDVDFAALGLEDALTKYLSQDSDDEEDDSEEEDDEYDEEAEEEEEVEGEEYEGVALRDPSDEEDEDEDGEPTSMMDIISRLTRPSGKKGKTKSAAHDELDDGFFDLDAFNAETERAEAKKSSSGRLRDDEDGSSDEEGSIDLFAPVEDVEAFEEEDLEHDGSNIYYKDFFKAPTKGKKAAIKPPEPPKKAGSVRFHDEVRVKKIKATGKNRPTNSTFLADDGDEDEDEDDDDDDEEAGFSFSDLGGGDMEEDGFGDFEEEEEDGGAFGDLGNDEEEDDDEQDDEEDEDEDDDEAANPRDTIERLKDDLFAEEEPDQQKDMSAHEKRMAALKDQITELEAENVGERDWQLMGEAGSRSRPQNSLLEEDLEFERVQKPVPVITEEVVQGLEERIKARIREGRFDDVVRLRPVDDKPFLPSRLFELNDSKSKQSLAQIYEDDYVAAQTGGVAGEDRDGKLQKEHDEIEKLWEGICGKLDALCNAHYTPKQPKATISTVANVSTASMESALPTTQSASTMLAPEEVFAPAASDLRAKSEMTSAEKQALRRKQRKDRKKSRDLLDKNVDKYAKAKKGGSVKKQKEEALKSVVKAGKGVTVIGKKSKDLAKGKKGKT</sequence>
<feature type="region of interest" description="Disordered" evidence="7">
    <location>
        <begin position="135"/>
        <end position="166"/>
    </location>
</feature>
<feature type="compositionally biased region" description="Acidic residues" evidence="7">
    <location>
        <begin position="308"/>
        <end position="318"/>
    </location>
</feature>
<comment type="subcellular location">
    <subcellularLocation>
        <location evidence="1">Nucleus</location>
        <location evidence="1">Nucleolus</location>
    </subcellularLocation>
</comment>
<feature type="compositionally biased region" description="Acidic residues" evidence="7">
    <location>
        <begin position="427"/>
        <end position="443"/>
    </location>
</feature>
<keyword evidence="4" id="KW-0539">Nucleus</keyword>
<evidence type="ECO:0000256" key="4">
    <source>
        <dbReference type="ARBA" id="ARBA00023242"/>
    </source>
</evidence>
<feature type="compositionally biased region" description="Acidic residues" evidence="7">
    <location>
        <begin position="200"/>
        <end position="231"/>
    </location>
</feature>
<feature type="compositionally biased region" description="Basic and acidic residues" evidence="7">
    <location>
        <begin position="733"/>
        <end position="746"/>
    </location>
</feature>
<comment type="similarity">
    <text evidence="6">Belongs to the MPP10 family.</text>
</comment>
<feature type="region of interest" description="Disordered" evidence="7">
    <location>
        <begin position="195"/>
        <end position="280"/>
    </location>
</feature>
<gene>
    <name evidence="8" type="primary">MPP10</name>
    <name evidence="8" type="ORF">V5O48_010443</name>
</gene>
<feature type="region of interest" description="Disordered" evidence="7">
    <location>
        <begin position="712"/>
        <end position="759"/>
    </location>
</feature>
<reference evidence="8 9" key="1">
    <citation type="submission" date="2024-02" db="EMBL/GenBank/DDBJ databases">
        <title>A draft genome for the cacao thread blight pathogen Marasmius crinis-equi.</title>
        <authorList>
            <person name="Cohen S.P."/>
            <person name="Baruah I.K."/>
            <person name="Amoako-Attah I."/>
            <person name="Bukari Y."/>
            <person name="Meinhardt L.W."/>
            <person name="Bailey B.A."/>
        </authorList>
    </citation>
    <scope>NUCLEOTIDE SEQUENCE [LARGE SCALE GENOMIC DNA]</scope>
    <source>
        <strain evidence="8 9">GH-76</strain>
    </source>
</reference>
<keyword evidence="2" id="KW-0690">Ribosome biogenesis</keyword>
<accession>A0ABR3F8P2</accession>
<keyword evidence="5" id="KW-0687">Ribonucleoprotein</keyword>
<organism evidence="8 9">
    <name type="scientific">Marasmius crinis-equi</name>
    <dbReference type="NCBI Taxonomy" id="585013"/>
    <lineage>
        <taxon>Eukaryota</taxon>
        <taxon>Fungi</taxon>
        <taxon>Dikarya</taxon>
        <taxon>Basidiomycota</taxon>
        <taxon>Agaricomycotina</taxon>
        <taxon>Agaricomycetes</taxon>
        <taxon>Agaricomycetidae</taxon>
        <taxon>Agaricales</taxon>
        <taxon>Marasmiineae</taxon>
        <taxon>Marasmiaceae</taxon>
        <taxon>Marasmius</taxon>
    </lineage>
</organism>
<protein>
    <submittedName>
        <fullName evidence="8">U3 snoRNP protein</fullName>
    </submittedName>
</protein>
<feature type="region of interest" description="Disordered" evidence="7">
    <location>
        <begin position="354"/>
        <end position="511"/>
    </location>
</feature>
<evidence type="ECO:0000313" key="9">
    <source>
        <dbReference type="Proteomes" id="UP001465976"/>
    </source>
</evidence>
<evidence type="ECO:0000256" key="1">
    <source>
        <dbReference type="ARBA" id="ARBA00004604"/>
    </source>
</evidence>
<evidence type="ECO:0000256" key="5">
    <source>
        <dbReference type="ARBA" id="ARBA00023274"/>
    </source>
</evidence>
<feature type="compositionally biased region" description="Acidic residues" evidence="7">
    <location>
        <begin position="150"/>
        <end position="165"/>
    </location>
</feature>
<comment type="caution">
    <text evidence="8">The sequence shown here is derived from an EMBL/GenBank/DDBJ whole genome shotgun (WGS) entry which is preliminary data.</text>
</comment>
<feature type="compositionally biased region" description="Acidic residues" evidence="7">
    <location>
        <begin position="399"/>
        <end position="416"/>
    </location>
</feature>
<proteinExistence type="inferred from homology"/>